<dbReference type="EMBL" id="CP017269">
    <property type="protein sequence ID" value="AOT69320.1"/>
    <property type="molecule type" value="Genomic_DNA"/>
</dbReference>
<evidence type="ECO:0000256" key="1">
    <source>
        <dbReference type="ARBA" id="ARBA00004613"/>
    </source>
</evidence>
<proteinExistence type="predicted"/>
<organism evidence="6 7">
    <name type="scientific">Geosporobacter ferrireducens</name>
    <dbReference type="NCBI Taxonomy" id="1424294"/>
    <lineage>
        <taxon>Bacteria</taxon>
        <taxon>Bacillati</taxon>
        <taxon>Bacillota</taxon>
        <taxon>Clostridia</taxon>
        <taxon>Peptostreptococcales</taxon>
        <taxon>Thermotaleaceae</taxon>
        <taxon>Geosporobacter</taxon>
    </lineage>
</organism>
<comment type="subcellular location">
    <subcellularLocation>
        <location evidence="1">Secreted</location>
    </subcellularLocation>
</comment>
<protein>
    <recommendedName>
        <fullName evidence="8">DNRLRE domain-containing protein</fullName>
    </recommendedName>
</protein>
<dbReference type="RefSeq" id="WP_069974886.1">
    <property type="nucleotide sequence ID" value="NZ_CP017269.1"/>
</dbReference>
<dbReference type="KEGG" id="gfe:Gferi_06890"/>
<dbReference type="GO" id="GO:0005576">
    <property type="term" value="C:extracellular region"/>
    <property type="evidence" value="ECO:0007669"/>
    <property type="project" value="UniProtKB-SubCell"/>
</dbReference>
<evidence type="ECO:0008006" key="8">
    <source>
        <dbReference type="Google" id="ProtNLM"/>
    </source>
</evidence>
<dbReference type="Pfam" id="PF19912">
    <property type="entry name" value="DUF6385"/>
    <property type="match status" value="1"/>
</dbReference>
<sequence>MGTVIINPQAEAAQISLAEPSKVFGMLKSMYMGRKDSRQIYRVLLKFPISMIPSNCMILKSILKIYVQFTNCRTSSLFTPFALQEDWSVDTVNWKNQPAFYPMFTGEPRYLNREGFYTFNITKPVSMWYNHEIPNYGLIIKNTETQNKTAKQITTVTNSILAPSIEITYTPKCETQVISTRFVSQTEEISTDELYTFSSVMDTALTKTITYHIENLGNTPVEILLQVSANLTDFMNDSSTPRIIAPHDQIYAIPYTFSKYLRIAARNVNPGETSRLKIWYQAQEG</sequence>
<dbReference type="STRING" id="1424294.Gferi_06890"/>
<evidence type="ECO:0000259" key="5">
    <source>
        <dbReference type="Pfam" id="PF24517"/>
    </source>
</evidence>
<dbReference type="AlphaFoldDB" id="A0A1D8GEK6"/>
<evidence type="ECO:0000313" key="7">
    <source>
        <dbReference type="Proteomes" id="UP000095743"/>
    </source>
</evidence>
<dbReference type="InterPro" id="IPR045965">
    <property type="entry name" value="DUF6385"/>
</dbReference>
<dbReference type="InterPro" id="IPR055372">
    <property type="entry name" value="CBM96"/>
</dbReference>
<name>A0A1D8GEK6_9FIRM</name>
<reference evidence="6 7" key="1">
    <citation type="submission" date="2016-09" db="EMBL/GenBank/DDBJ databases">
        <title>Genomic analysis reveals versatility of anaerobic energy metabolism of Geosporobacter ferrireducens IRF9 of phylum Firmicutes.</title>
        <authorList>
            <person name="Kim S.-J."/>
        </authorList>
    </citation>
    <scope>NUCLEOTIDE SEQUENCE [LARGE SCALE GENOMIC DNA]</scope>
    <source>
        <strain evidence="6 7">IRF9</strain>
    </source>
</reference>
<dbReference type="Pfam" id="PF24517">
    <property type="entry name" value="CBM96"/>
    <property type="match status" value="1"/>
</dbReference>
<gene>
    <name evidence="6" type="ORF">Gferi_06890</name>
</gene>
<dbReference type="Proteomes" id="UP000095743">
    <property type="component" value="Chromosome"/>
</dbReference>
<evidence type="ECO:0000313" key="6">
    <source>
        <dbReference type="EMBL" id="AOT69320.1"/>
    </source>
</evidence>
<evidence type="ECO:0000256" key="2">
    <source>
        <dbReference type="ARBA" id="ARBA00022525"/>
    </source>
</evidence>
<dbReference type="OrthoDB" id="1677173at2"/>
<accession>A0A1D8GEK6</accession>
<feature type="domain" description="DUF6385" evidence="4">
    <location>
        <begin position="202"/>
        <end position="283"/>
    </location>
</feature>
<evidence type="ECO:0000256" key="3">
    <source>
        <dbReference type="ARBA" id="ARBA00022729"/>
    </source>
</evidence>
<feature type="domain" description="Carbohydrate-binding module family 96" evidence="5">
    <location>
        <begin position="16"/>
        <end position="151"/>
    </location>
</feature>
<dbReference type="NCBIfam" id="NF033679">
    <property type="entry name" value="DNRLRE_dom"/>
    <property type="match status" value="1"/>
</dbReference>
<keyword evidence="7" id="KW-1185">Reference proteome</keyword>
<evidence type="ECO:0000259" key="4">
    <source>
        <dbReference type="Pfam" id="PF19912"/>
    </source>
</evidence>
<keyword evidence="2" id="KW-0964">Secreted</keyword>
<keyword evidence="3" id="KW-0732">Signal</keyword>